<feature type="coiled-coil region" evidence="1">
    <location>
        <begin position="31"/>
        <end position="68"/>
    </location>
</feature>
<organism evidence="2 3">
    <name type="scientific">Undibacterium danionis</name>
    <dbReference type="NCBI Taxonomy" id="1812100"/>
    <lineage>
        <taxon>Bacteria</taxon>
        <taxon>Pseudomonadati</taxon>
        <taxon>Pseudomonadota</taxon>
        <taxon>Betaproteobacteria</taxon>
        <taxon>Burkholderiales</taxon>
        <taxon>Oxalobacteraceae</taxon>
        <taxon>Undibacterium</taxon>
    </lineage>
</organism>
<evidence type="ECO:0000256" key="1">
    <source>
        <dbReference type="SAM" id="Coils"/>
    </source>
</evidence>
<reference evidence="2 3" key="1">
    <citation type="submission" date="2024-09" db="EMBL/GenBank/DDBJ databases">
        <authorList>
            <person name="Sun Q."/>
            <person name="Mori K."/>
        </authorList>
    </citation>
    <scope>NUCLEOTIDE SEQUENCE [LARGE SCALE GENOMIC DNA]</scope>
    <source>
        <strain evidence="2 3">CCM 8677</strain>
    </source>
</reference>
<gene>
    <name evidence="2" type="ORF">ACFFJH_07780</name>
</gene>
<comment type="caution">
    <text evidence="2">The sequence shown here is derived from an EMBL/GenBank/DDBJ whole genome shotgun (WGS) entry which is preliminary data.</text>
</comment>
<dbReference type="Proteomes" id="UP001589844">
    <property type="component" value="Unassembled WGS sequence"/>
</dbReference>
<dbReference type="RefSeq" id="WP_390211464.1">
    <property type="nucleotide sequence ID" value="NZ_JBHLXJ010000008.1"/>
</dbReference>
<keyword evidence="1" id="KW-0175">Coiled coil</keyword>
<accession>A0ABV6ID01</accession>
<keyword evidence="3" id="KW-1185">Reference proteome</keyword>
<evidence type="ECO:0000313" key="3">
    <source>
        <dbReference type="Proteomes" id="UP001589844"/>
    </source>
</evidence>
<protein>
    <submittedName>
        <fullName evidence="2">Uncharacterized protein</fullName>
    </submittedName>
</protein>
<dbReference type="EMBL" id="JBHLXJ010000008">
    <property type="protein sequence ID" value="MFC0349704.1"/>
    <property type="molecule type" value="Genomic_DNA"/>
</dbReference>
<evidence type="ECO:0000313" key="2">
    <source>
        <dbReference type="EMBL" id="MFC0349704.1"/>
    </source>
</evidence>
<proteinExistence type="predicted"/>
<sequence length="153" mass="17077">MTRKAERLETSIKLLKAEHKANLDATENAGKKRLIEANDKANLLAENLRSTQDELKEVKERKQHEIVKYATNRTCFNADLVRVLNSGTEAGGDSSGMSKAIPSVDATDEAVTTDTDVALWINNAKEQYEVCRARYHALIDFNPSKPIVPIQHD</sequence>
<name>A0ABV6ID01_9BURK</name>